<sequence>MLTLATLRTLPRRLSRLSGRVLALGGLALLAACATPAEPGRMTLTPAQDAKPFAPQLATAMCVRDVTGGSTTNPLWVSQVGNDEFKEALQSTLRNYGVLADANPCRYPIDVNLLGLSQPIMGFDAEVTSHVNYKVMNPANEPLLLETISASYTANFSEHPIGVVRLKRANEGSIRENITKFLQRLRETPPKA</sequence>
<keyword evidence="1" id="KW-0732">Signal</keyword>
<evidence type="ECO:0008006" key="4">
    <source>
        <dbReference type="Google" id="ProtNLM"/>
    </source>
</evidence>
<reference evidence="2" key="2">
    <citation type="submission" date="2022-10" db="EMBL/GenBank/DDBJ databases">
        <authorList>
            <person name="Trinh H.N."/>
        </authorList>
    </citation>
    <scope>NUCLEOTIDE SEQUENCE</scope>
    <source>
        <strain evidence="2">RN2-1</strain>
    </source>
</reference>
<evidence type="ECO:0000313" key="2">
    <source>
        <dbReference type="EMBL" id="MCW3475081.1"/>
    </source>
</evidence>
<dbReference type="RefSeq" id="WP_264713773.1">
    <property type="nucleotide sequence ID" value="NZ_JAPDNT010000006.1"/>
</dbReference>
<organism evidence="2 3">
    <name type="scientific">Limobrevibacterium gyesilva</name>
    <dbReference type="NCBI Taxonomy" id="2991712"/>
    <lineage>
        <taxon>Bacteria</taxon>
        <taxon>Pseudomonadati</taxon>
        <taxon>Pseudomonadota</taxon>
        <taxon>Alphaproteobacteria</taxon>
        <taxon>Acetobacterales</taxon>
        <taxon>Acetobacteraceae</taxon>
        <taxon>Limobrevibacterium</taxon>
    </lineage>
</organism>
<feature type="signal peptide" evidence="1">
    <location>
        <begin position="1"/>
        <end position="37"/>
    </location>
</feature>
<feature type="chain" id="PRO_5041239880" description="DUF4136 domain-containing protein" evidence="1">
    <location>
        <begin position="38"/>
        <end position="192"/>
    </location>
</feature>
<reference evidence="2" key="1">
    <citation type="submission" date="2022-09" db="EMBL/GenBank/DDBJ databases">
        <title>Rhodovastum sp. nov. RN2-1 isolated from soil in Seongnam, South Korea.</title>
        <authorList>
            <person name="Le N.T."/>
        </authorList>
    </citation>
    <scope>NUCLEOTIDE SEQUENCE</scope>
    <source>
        <strain evidence="2">RN2-1</strain>
    </source>
</reference>
<keyword evidence="3" id="KW-1185">Reference proteome</keyword>
<accession>A0AA42CFM9</accession>
<protein>
    <recommendedName>
        <fullName evidence="4">DUF4136 domain-containing protein</fullName>
    </recommendedName>
</protein>
<comment type="caution">
    <text evidence="2">The sequence shown here is derived from an EMBL/GenBank/DDBJ whole genome shotgun (WGS) entry which is preliminary data.</text>
</comment>
<proteinExistence type="predicted"/>
<dbReference type="AlphaFoldDB" id="A0AA42CFM9"/>
<dbReference type="EMBL" id="JAPDNT010000006">
    <property type="protein sequence ID" value="MCW3475081.1"/>
    <property type="molecule type" value="Genomic_DNA"/>
</dbReference>
<evidence type="ECO:0000313" key="3">
    <source>
        <dbReference type="Proteomes" id="UP001165679"/>
    </source>
</evidence>
<evidence type="ECO:0000256" key="1">
    <source>
        <dbReference type="SAM" id="SignalP"/>
    </source>
</evidence>
<gene>
    <name evidence="2" type="ORF">OL599_10915</name>
</gene>
<name>A0AA42CFM9_9PROT</name>
<dbReference type="Proteomes" id="UP001165679">
    <property type="component" value="Unassembled WGS sequence"/>
</dbReference>